<dbReference type="PANTHER" id="PTHR11731:SF118">
    <property type="entry name" value="BLR1971 PROTEIN"/>
    <property type="match status" value="1"/>
</dbReference>
<keyword evidence="6" id="KW-0378">Hydrolase</keyword>
<protein>
    <submittedName>
        <fullName evidence="6">Prolyl tripeptidyl peptidase</fullName>
        <ecNumber evidence="6">3.4.14.12</ecNumber>
    </submittedName>
</protein>
<dbReference type="Pfam" id="PF01847">
    <property type="entry name" value="VHL"/>
    <property type="match status" value="1"/>
</dbReference>
<dbReference type="Gene3D" id="3.40.50.1820">
    <property type="entry name" value="alpha/beta hydrolase"/>
    <property type="match status" value="1"/>
</dbReference>
<feature type="region of interest" description="Disordered" evidence="1">
    <location>
        <begin position="241"/>
        <end position="266"/>
    </location>
</feature>
<dbReference type="Pfam" id="PF00326">
    <property type="entry name" value="Peptidase_S9"/>
    <property type="match status" value="1"/>
</dbReference>
<keyword evidence="2" id="KW-0732">Signal</keyword>
<dbReference type="Gene3D" id="2.140.10.30">
    <property type="entry name" value="Dipeptidylpeptidase IV, N-terminal domain"/>
    <property type="match status" value="1"/>
</dbReference>
<dbReference type="EMBL" id="SJPO01000011">
    <property type="protein sequence ID" value="TWT72687.1"/>
    <property type="molecule type" value="Genomic_DNA"/>
</dbReference>
<feature type="domain" description="Dipeptidylpeptidase IV N-terminal" evidence="4">
    <location>
        <begin position="262"/>
        <end position="556"/>
    </location>
</feature>
<dbReference type="Proteomes" id="UP000318478">
    <property type="component" value="Unassembled WGS sequence"/>
</dbReference>
<dbReference type="InterPro" id="IPR050278">
    <property type="entry name" value="Serine_Prot_S9B/DPPIV"/>
</dbReference>
<dbReference type="InterPro" id="IPR029058">
    <property type="entry name" value="AB_hydrolase_fold"/>
</dbReference>
<comment type="caution">
    <text evidence="6">The sequence shown here is derived from an EMBL/GenBank/DDBJ whole genome shotgun (WGS) entry which is preliminary data.</text>
</comment>
<keyword evidence="7" id="KW-1185">Reference proteome</keyword>
<evidence type="ECO:0000259" key="3">
    <source>
        <dbReference type="Pfam" id="PF00326"/>
    </source>
</evidence>
<dbReference type="PANTHER" id="PTHR11731">
    <property type="entry name" value="PROTEASE FAMILY S9B,C DIPEPTIDYL-PEPTIDASE IV-RELATED"/>
    <property type="match status" value="1"/>
</dbReference>
<evidence type="ECO:0000256" key="1">
    <source>
        <dbReference type="SAM" id="MobiDB-lite"/>
    </source>
</evidence>
<evidence type="ECO:0000256" key="2">
    <source>
        <dbReference type="SAM" id="SignalP"/>
    </source>
</evidence>
<dbReference type="Gene3D" id="2.60.40.780">
    <property type="entry name" value="von Hippel-Lindau disease tumour suppressor, beta domain"/>
    <property type="match status" value="1"/>
</dbReference>
<dbReference type="SUPFAM" id="SSF82171">
    <property type="entry name" value="DPP6 N-terminal domain-like"/>
    <property type="match status" value="1"/>
</dbReference>
<dbReference type="EC" id="3.4.14.12" evidence="6"/>
<evidence type="ECO:0000259" key="5">
    <source>
        <dbReference type="Pfam" id="PF01847"/>
    </source>
</evidence>
<accession>A0A5C5YAH7</accession>
<feature type="signal peptide" evidence="2">
    <location>
        <begin position="1"/>
        <end position="30"/>
    </location>
</feature>
<dbReference type="InterPro" id="IPR002469">
    <property type="entry name" value="Peptidase_S9B_N"/>
</dbReference>
<organism evidence="6 7">
    <name type="scientific">Posidoniimonas polymericola</name>
    <dbReference type="NCBI Taxonomy" id="2528002"/>
    <lineage>
        <taxon>Bacteria</taxon>
        <taxon>Pseudomonadati</taxon>
        <taxon>Planctomycetota</taxon>
        <taxon>Planctomycetia</taxon>
        <taxon>Pirellulales</taxon>
        <taxon>Lacipirellulaceae</taxon>
        <taxon>Posidoniimonas</taxon>
    </lineage>
</organism>
<dbReference type="SUPFAM" id="SSF53474">
    <property type="entry name" value="alpha/beta-Hydrolases"/>
    <property type="match status" value="1"/>
</dbReference>
<feature type="domain" description="von Hippel-Lindau disease tumour suppressor beta" evidence="5">
    <location>
        <begin position="171"/>
        <end position="222"/>
    </location>
</feature>
<sequence length="843" mass="94737" precursor="true">MPCSLRACLLLSLSALLLPAAACHGQGAQADYQRADALAGRVRGKVARLDVRPNWLEDGKRFWYRVDLGEGQGRFLLVDAEQGEQRPAFDHERLAAALFARTNQPQVSDKLPFFSIRFPSDGVLEFAAEGQGWRCDLATYQLTKAEVDLEGAESTVRVLGGVRPAGGTGEDTQITFINRTEGPVSIYWVSGQNRRSYVELEPGDSHVQHTYDGHVWLAENASGKTVGVYQAVSPPGMAVIDGSWQPRERRRRRGSRGDNQGAISPDERWRVEIVDHNVQLVDRESGDPSQLTTDGTADDAYLPRFFWSPDSEKLIVLREQPGQGREISFVESSPADQLQPKLHTFEYVKPGDRLARQLPCLFHIKHKQQVPVDDSLFDNPWSLERFEWEPDSSRFTFLYNQRGHQVLRLVGVDAASGETSALIDEQADTFLCYSSKLYLHRVANNEAADAEWIWMSERDGWNHLYLCDAGGSVKPITSGAWAVRGVDRVDDEKRQIWFHAGGKRPDQDPYHVHYYRIDFDGANLVELTEGDGTHDLTDSPDGQTYLDRYSRVDLPPVTELRRSSDGKLLCELQRGDWSELLADGWQPPIRFVAKGRDDQTDIHGVIYRPTNFNPDKQYPVIEQIYAGPHSAHVPKRFAPFHGGQEMAELGFIVVQIDGMGTSHRSKAFHDVCWQDLADAGFPDRVRWIKAAAERYKWMDATRVGVYGGSAGGQNALRALIDHGDFYSAAAADCGCHDNRMDKVWWNEQWMGWPVGTHYEQSSNVTQAHRMQGKLLLTVGELDRNVDPASTMQVVDALIKADKDFELIVFPGGGHGSGGSAYGKRRMRDFFVRNLWGLEPRRAE</sequence>
<dbReference type="OrthoDB" id="9812921at2"/>
<evidence type="ECO:0000313" key="6">
    <source>
        <dbReference type="EMBL" id="TWT72687.1"/>
    </source>
</evidence>
<dbReference type="AlphaFoldDB" id="A0A5C5YAH7"/>
<dbReference type="InterPro" id="IPR037140">
    <property type="entry name" value="VHL_beta_dom_sf"/>
</dbReference>
<evidence type="ECO:0000259" key="4">
    <source>
        <dbReference type="Pfam" id="PF00930"/>
    </source>
</evidence>
<proteinExistence type="predicted"/>
<dbReference type="GO" id="GO:0008236">
    <property type="term" value="F:serine-type peptidase activity"/>
    <property type="evidence" value="ECO:0007669"/>
    <property type="project" value="InterPro"/>
</dbReference>
<dbReference type="GO" id="GO:0006508">
    <property type="term" value="P:proteolysis"/>
    <property type="evidence" value="ECO:0007669"/>
    <property type="project" value="InterPro"/>
</dbReference>
<feature type="domain" description="Peptidase S9 prolyl oligopeptidase catalytic" evidence="3">
    <location>
        <begin position="646"/>
        <end position="829"/>
    </location>
</feature>
<dbReference type="RefSeq" id="WP_146590193.1">
    <property type="nucleotide sequence ID" value="NZ_SJPO01000011.1"/>
</dbReference>
<reference evidence="6 7" key="1">
    <citation type="submission" date="2019-02" db="EMBL/GenBank/DDBJ databases">
        <title>Deep-cultivation of Planctomycetes and their phenomic and genomic characterization uncovers novel biology.</title>
        <authorList>
            <person name="Wiegand S."/>
            <person name="Jogler M."/>
            <person name="Boedeker C."/>
            <person name="Pinto D."/>
            <person name="Vollmers J."/>
            <person name="Rivas-Marin E."/>
            <person name="Kohn T."/>
            <person name="Peeters S.H."/>
            <person name="Heuer A."/>
            <person name="Rast P."/>
            <person name="Oberbeckmann S."/>
            <person name="Bunk B."/>
            <person name="Jeske O."/>
            <person name="Meyerdierks A."/>
            <person name="Storesund J.E."/>
            <person name="Kallscheuer N."/>
            <person name="Luecker S."/>
            <person name="Lage O.M."/>
            <person name="Pohl T."/>
            <person name="Merkel B.J."/>
            <person name="Hornburger P."/>
            <person name="Mueller R.-W."/>
            <person name="Bruemmer F."/>
            <person name="Labrenz M."/>
            <person name="Spormann A.M."/>
            <person name="Op Den Camp H."/>
            <person name="Overmann J."/>
            <person name="Amann R."/>
            <person name="Jetten M.S.M."/>
            <person name="Mascher T."/>
            <person name="Medema M.H."/>
            <person name="Devos D.P."/>
            <person name="Kaster A.-K."/>
            <person name="Ovreas L."/>
            <person name="Rohde M."/>
            <person name="Galperin M.Y."/>
            <person name="Jogler C."/>
        </authorList>
    </citation>
    <scope>NUCLEOTIDE SEQUENCE [LARGE SCALE GENOMIC DNA]</scope>
    <source>
        <strain evidence="6 7">Pla123a</strain>
    </source>
</reference>
<dbReference type="Pfam" id="PF00930">
    <property type="entry name" value="DPPIV_N"/>
    <property type="match status" value="1"/>
</dbReference>
<dbReference type="InterPro" id="IPR001375">
    <property type="entry name" value="Peptidase_S9_cat"/>
</dbReference>
<dbReference type="InterPro" id="IPR024053">
    <property type="entry name" value="VHL_beta_dom"/>
</dbReference>
<feature type="chain" id="PRO_5023001807" evidence="2">
    <location>
        <begin position="31"/>
        <end position="843"/>
    </location>
</feature>
<name>A0A5C5YAH7_9BACT</name>
<evidence type="ECO:0000313" key="7">
    <source>
        <dbReference type="Proteomes" id="UP000318478"/>
    </source>
</evidence>
<gene>
    <name evidence="6" type="primary">ptpA_3</name>
    <name evidence="6" type="ORF">Pla123a_39850</name>
</gene>